<evidence type="ECO:0008006" key="4">
    <source>
        <dbReference type="Google" id="ProtNLM"/>
    </source>
</evidence>
<dbReference type="KEGG" id="kst:KSMBR1_3886"/>
<keyword evidence="1" id="KW-1133">Transmembrane helix</keyword>
<name>A0A2C9CL88_KUEST</name>
<evidence type="ECO:0000313" key="3">
    <source>
        <dbReference type="Proteomes" id="UP000221734"/>
    </source>
</evidence>
<dbReference type="OrthoDB" id="292920at2"/>
<dbReference type="NCBIfam" id="NF041518">
    <property type="entry name" value="choice_anch_Q"/>
    <property type="match status" value="1"/>
</dbReference>
<keyword evidence="1" id="KW-0472">Membrane</keyword>
<dbReference type="Proteomes" id="UP000221734">
    <property type="component" value="Chromosome Kuenenia_stuttgartiensis_MBR1"/>
</dbReference>
<reference evidence="3" key="1">
    <citation type="submission" date="2017-10" db="EMBL/GenBank/DDBJ databases">
        <authorList>
            <person name="Frank J."/>
        </authorList>
    </citation>
    <scope>NUCLEOTIDE SEQUENCE [LARGE SCALE GENOMIC DNA]</scope>
</reference>
<feature type="transmembrane region" description="Helical" evidence="1">
    <location>
        <begin position="12"/>
        <end position="33"/>
    </location>
</feature>
<dbReference type="EMBL" id="LT934425">
    <property type="protein sequence ID" value="SOH06358.1"/>
    <property type="molecule type" value="Genomic_DNA"/>
</dbReference>
<evidence type="ECO:0000313" key="2">
    <source>
        <dbReference type="EMBL" id="SOH06358.1"/>
    </source>
</evidence>
<keyword evidence="1" id="KW-0812">Transmembrane</keyword>
<dbReference type="Gene3D" id="2.160.20.10">
    <property type="entry name" value="Single-stranded right-handed beta-helix, Pectin lyase-like"/>
    <property type="match status" value="1"/>
</dbReference>
<organism evidence="2 3">
    <name type="scientific">Kuenenia stuttgartiensis</name>
    <dbReference type="NCBI Taxonomy" id="174633"/>
    <lineage>
        <taxon>Bacteria</taxon>
        <taxon>Pseudomonadati</taxon>
        <taxon>Planctomycetota</taxon>
        <taxon>Candidatus Brocadiia</taxon>
        <taxon>Candidatus Brocadiales</taxon>
        <taxon>Candidatus Brocadiaceae</taxon>
        <taxon>Candidatus Kuenenia</taxon>
    </lineage>
</organism>
<dbReference type="InterPro" id="IPR011050">
    <property type="entry name" value="Pectin_lyase_fold/virulence"/>
</dbReference>
<protein>
    <recommendedName>
        <fullName evidence="4">Right handed beta helix domain-containing protein</fullName>
    </recommendedName>
</protein>
<dbReference type="SUPFAM" id="SSF51126">
    <property type="entry name" value="Pectin lyase-like"/>
    <property type="match status" value="1"/>
</dbReference>
<evidence type="ECO:0000256" key="1">
    <source>
        <dbReference type="SAM" id="Phobius"/>
    </source>
</evidence>
<keyword evidence="3" id="KW-1185">Reference proteome</keyword>
<dbReference type="AlphaFoldDB" id="A0A2C9CL88"/>
<sequence length="641" mass="66709">MNTVRNKRERGYGSFAYLGYAQVLFISFTVFALSVPRTINATDFLVSNVSQLINAINDANNEVEHPGTDTITMAADTYTLPDVYNDTTHTDGPTGLPSIRSNITIKGAGADTTIIERSDSEPFFRIFHVADTGTLELDGLTVMRGATATERVPEDSEHDGGGIRNLGKLTIKNSTVSDNMAGDDAGGIYNAGTAIITSSIISNNIAHSSCGGIWNLGTMTIINSTISSNQSIGRTVSAGGGIGNNGDLTLSSCTVKDNADNGGTGGGGGGIINHSGNLTINNTDISGNYSVFEGGGIHHRTGTMTIINSTIANNTVPYHDGGGIWVNFLAQCLLINCTVSENSAGRGGGGIASPVGNTSVKIQNTIIAGNTASQGAAQDCFGDIISLGNNLIGNTTGSHVNIILQPSDLTGDSGLGAFTDDGTPGNGHFPLLSTSPAIDAGANDVYQDYPDTQTDQLGNPRTDGNGDGSVVCDIGAVEYPGIVNDFVRFVRDRSTYVITTDTTDCPPGFVGKFSFGAKLTNKSSSPPLTGLVVLVKTLTNGNLLHNADGGDGGEGATMTIPLTADAYADGVLSPGESVDVTFIICLTESKSFVFVVDVLGFETEEQTDQEVTSADASQVKKQLKKTKSRTKGKRFFGRFRP</sequence>
<accession>A0A2C9CL88</accession>
<dbReference type="InterPro" id="IPR059226">
    <property type="entry name" value="Choice_anch_Q_dom"/>
</dbReference>
<gene>
    <name evidence="2" type="ORF">KSMBR1_3886</name>
</gene>
<dbReference type="InterPro" id="IPR012334">
    <property type="entry name" value="Pectin_lyas_fold"/>
</dbReference>
<dbReference type="RefSeq" id="WP_099326786.1">
    <property type="nucleotide sequence ID" value="NZ_LT934425.1"/>
</dbReference>
<proteinExistence type="predicted"/>